<dbReference type="EMBL" id="CP024985">
    <property type="protein sequence ID" value="ATZ22029.1"/>
    <property type="molecule type" value="Genomic_DNA"/>
</dbReference>
<dbReference type="Proteomes" id="UP000231791">
    <property type="component" value="Chromosome"/>
</dbReference>
<protein>
    <submittedName>
        <fullName evidence="3">Uncharacterized protein</fullName>
    </submittedName>
</protein>
<evidence type="ECO:0000313" key="3">
    <source>
        <dbReference type="EMBL" id="ATZ29542.1"/>
    </source>
</evidence>
<dbReference type="KEGG" id="slx:SLAV_38895"/>
<evidence type="ECO:0000313" key="2">
    <source>
        <dbReference type="EMBL" id="ATZ22029.1"/>
    </source>
</evidence>
<name>A0A2K8PS26_STRLA</name>
<feature type="region of interest" description="Disordered" evidence="1">
    <location>
        <begin position="27"/>
        <end position="57"/>
    </location>
</feature>
<organism evidence="3 4">
    <name type="scientific">Streptomyces lavendulae subsp. lavendulae</name>
    <dbReference type="NCBI Taxonomy" id="58340"/>
    <lineage>
        <taxon>Bacteria</taxon>
        <taxon>Bacillati</taxon>
        <taxon>Actinomycetota</taxon>
        <taxon>Actinomycetes</taxon>
        <taxon>Kitasatosporales</taxon>
        <taxon>Streptomycetaceae</taxon>
        <taxon>Streptomyces</taxon>
    </lineage>
</organism>
<proteinExistence type="predicted"/>
<dbReference type="EMBL" id="CP024985">
    <property type="protein sequence ID" value="ATZ29542.1"/>
    <property type="molecule type" value="Genomic_DNA"/>
</dbReference>
<dbReference type="AlphaFoldDB" id="A0A2K8PS26"/>
<sequence>MLRKELAEVEGRLVRLEAAEAVFGEWAEATDGGRRSSGIVDPDPDPDPDPEPVAVTPGAAGMRLVPERVDGMGMEVLTSDYRRIMEIVADADGPVMAKDVARALGRELTPAKVEPVRGQLRKLADRGWLSRTGAGRYLPR</sequence>
<keyword evidence="4" id="KW-1185">Reference proteome</keyword>
<accession>A0A2K8PS26</accession>
<evidence type="ECO:0000313" key="4">
    <source>
        <dbReference type="Proteomes" id="UP000231791"/>
    </source>
</evidence>
<reference evidence="3 4" key="1">
    <citation type="submission" date="2017-11" db="EMBL/GenBank/DDBJ databases">
        <title>Complete genome sequence of Streptomyces lavendulae subsp. lavendulae CCM 3239 (formerly 'Streptomyces aureofaciens CCM 3239'), the producer of the angucycline-type antibiotic auricin.</title>
        <authorList>
            <person name="Busche T."/>
            <person name="Novakova R."/>
            <person name="Al'Dilaimi A."/>
            <person name="Homerova D."/>
            <person name="Feckova L."/>
            <person name="Rezuchova B."/>
            <person name="Mingyar E."/>
            <person name="Csolleiova D."/>
            <person name="Bekeova C."/>
            <person name="Winkler A."/>
            <person name="Sevcikova B."/>
            <person name="Kalinowski J."/>
            <person name="Kormanec J."/>
            <person name="Ruckert C."/>
        </authorList>
    </citation>
    <scope>NUCLEOTIDE SEQUENCE [LARGE SCALE GENOMIC DNA]</scope>
    <source>
        <strain evidence="3 4">CCM 3239</strain>
    </source>
</reference>
<gene>
    <name evidence="2" type="ORF">SLAV_00495</name>
    <name evidence="3" type="ORF">SLAV_38895</name>
</gene>
<evidence type="ECO:0000256" key="1">
    <source>
        <dbReference type="SAM" id="MobiDB-lite"/>
    </source>
</evidence>
<dbReference type="KEGG" id="slx:SLAV_00495"/>